<evidence type="ECO:0000256" key="1">
    <source>
        <dbReference type="ARBA" id="ARBA00004123"/>
    </source>
</evidence>
<dbReference type="GO" id="GO:0003677">
    <property type="term" value="F:DNA binding"/>
    <property type="evidence" value="ECO:0007669"/>
    <property type="project" value="InterPro"/>
</dbReference>
<dbReference type="InterPro" id="IPR036322">
    <property type="entry name" value="WD40_repeat_dom_sf"/>
</dbReference>
<keyword evidence="2" id="KW-0804">Transcription</keyword>
<evidence type="ECO:0000313" key="5">
    <source>
        <dbReference type="EMBL" id="CAI9097779.1"/>
    </source>
</evidence>
<dbReference type="InterPro" id="IPR015943">
    <property type="entry name" value="WD40/YVTN_repeat-like_dom_sf"/>
</dbReference>
<dbReference type="AlphaFoldDB" id="A0AAV1CSU2"/>
<dbReference type="GO" id="GO:0000127">
    <property type="term" value="C:transcription factor TFIIIC complex"/>
    <property type="evidence" value="ECO:0007669"/>
    <property type="project" value="TreeGrafter"/>
</dbReference>
<dbReference type="PANTHER" id="PTHR15052">
    <property type="entry name" value="RNA POLYMERASE III TRANSCRIPTION INITIATION FACTOR COMPLEX SUBUNIT"/>
    <property type="match status" value="1"/>
</dbReference>
<dbReference type="Proteomes" id="UP001161247">
    <property type="component" value="Chromosome 3"/>
</dbReference>
<feature type="compositionally biased region" description="Basic residues" evidence="4">
    <location>
        <begin position="327"/>
        <end position="336"/>
    </location>
</feature>
<evidence type="ECO:0000313" key="6">
    <source>
        <dbReference type="Proteomes" id="UP001161247"/>
    </source>
</evidence>
<evidence type="ECO:0000256" key="4">
    <source>
        <dbReference type="SAM" id="MobiDB-lite"/>
    </source>
</evidence>
<dbReference type="InterPro" id="IPR052416">
    <property type="entry name" value="GTF3C_component"/>
</dbReference>
<name>A0AAV1CSU2_OLDCO</name>
<gene>
    <name evidence="5" type="ORF">OLC1_LOCUS8172</name>
</gene>
<comment type="subcellular location">
    <subcellularLocation>
        <location evidence="1">Nucleus</location>
    </subcellularLocation>
</comment>
<evidence type="ECO:0000256" key="3">
    <source>
        <dbReference type="ARBA" id="ARBA00023242"/>
    </source>
</evidence>
<keyword evidence="3" id="KW-0539">Nucleus</keyword>
<dbReference type="SMART" id="SM00384">
    <property type="entry name" value="AT_hook"/>
    <property type="match status" value="2"/>
</dbReference>
<feature type="compositionally biased region" description="Polar residues" evidence="4">
    <location>
        <begin position="791"/>
        <end position="806"/>
    </location>
</feature>
<feature type="region of interest" description="Disordered" evidence="4">
    <location>
        <begin position="778"/>
        <end position="808"/>
    </location>
</feature>
<dbReference type="GO" id="GO:0006383">
    <property type="term" value="P:transcription by RNA polymerase III"/>
    <property type="evidence" value="ECO:0007669"/>
    <property type="project" value="TreeGrafter"/>
</dbReference>
<dbReference type="SMART" id="SM00320">
    <property type="entry name" value="WD40"/>
    <property type="match status" value="5"/>
</dbReference>
<organism evidence="5 6">
    <name type="scientific">Oldenlandia corymbosa var. corymbosa</name>
    <dbReference type="NCBI Taxonomy" id="529605"/>
    <lineage>
        <taxon>Eukaryota</taxon>
        <taxon>Viridiplantae</taxon>
        <taxon>Streptophyta</taxon>
        <taxon>Embryophyta</taxon>
        <taxon>Tracheophyta</taxon>
        <taxon>Spermatophyta</taxon>
        <taxon>Magnoliopsida</taxon>
        <taxon>eudicotyledons</taxon>
        <taxon>Gunneridae</taxon>
        <taxon>Pentapetalae</taxon>
        <taxon>asterids</taxon>
        <taxon>lamiids</taxon>
        <taxon>Gentianales</taxon>
        <taxon>Rubiaceae</taxon>
        <taxon>Rubioideae</taxon>
        <taxon>Spermacoceae</taxon>
        <taxon>Hedyotis-Oldenlandia complex</taxon>
        <taxon>Oldenlandia</taxon>
    </lineage>
</organism>
<dbReference type="Gene3D" id="2.130.10.10">
    <property type="entry name" value="YVTN repeat-like/Quinoprotein amine dehydrogenase"/>
    <property type="match status" value="1"/>
</dbReference>
<dbReference type="InterPro" id="IPR001680">
    <property type="entry name" value="WD40_rpt"/>
</dbReference>
<accession>A0AAV1CSU2</accession>
<keyword evidence="6" id="KW-1185">Reference proteome</keyword>
<dbReference type="SUPFAM" id="SSF50978">
    <property type="entry name" value="WD40 repeat-like"/>
    <property type="match status" value="1"/>
</dbReference>
<reference evidence="5" key="1">
    <citation type="submission" date="2023-03" db="EMBL/GenBank/DDBJ databases">
        <authorList>
            <person name="Julca I."/>
        </authorList>
    </citation>
    <scope>NUCLEOTIDE SEQUENCE</scope>
</reference>
<dbReference type="GO" id="GO:0005634">
    <property type="term" value="C:nucleus"/>
    <property type="evidence" value="ECO:0007669"/>
    <property type="project" value="UniProtKB-SubCell"/>
</dbReference>
<dbReference type="InterPro" id="IPR017956">
    <property type="entry name" value="AT_hook_DNA-bd_motif"/>
</dbReference>
<proteinExistence type="predicted"/>
<dbReference type="EMBL" id="OX459120">
    <property type="protein sequence ID" value="CAI9097779.1"/>
    <property type="molecule type" value="Genomic_DNA"/>
</dbReference>
<feature type="region of interest" description="Disordered" evidence="4">
    <location>
        <begin position="241"/>
        <end position="371"/>
    </location>
</feature>
<protein>
    <submittedName>
        <fullName evidence="5">OLC1v1034269C1</fullName>
    </submittedName>
</protein>
<evidence type="ECO:0000256" key="2">
    <source>
        <dbReference type="ARBA" id="ARBA00023163"/>
    </source>
</evidence>
<sequence length="869" mass="96591">MEDKEAATDIDMDVPIATVFNRRKKLKTKRKEQPEQKAIPDGVAAEGFIPPNQNNNINEGELPPGITVSEFDYSVQNHFKAVDTISRLCGETDQQGFDPAEIRRLSSSITFIREWRQFSYPSKTLRFVNQSLSGGKDFVGAVTLPQFSSAAVPKRSDEKADATFLDSSNDFVMNVGGLVSALDWCPRVRSHSNCNIRSEFIAVAAHPPESSYHKLGVPVVGRGMLQVWCVLSLNMEKVMQAQNKKKRKQRSSVMEAASLEPPKQKGPRGRPRKCPVDVNVEKKPRGRPRKTPSSESQAVESLAVPLSIDSSTLPSVDKDSSISNTHLSKKNSTKLRKVNDKVPLNKSRSTACRKSKVKARTGIQNPESAPCQSSLLENVESSILDSPSVVSPPDTVRCDPSPNKCSIPNDVALPRMVLCLAHNGKVAWDVKWRPSGVSDKQRMGYLAVLLGNGALEVWEIPFPQTVKVLFSDSQGETTDPRFMKLQPVFRCSRIMFGDRQSIPLALEWSASFPHDMILAGCHDGVVALWKFCSTTMLQENKPLLCFSADTVPIRALSWAPAGSSSESSNIVVTAGHKGLKFWDLCDPFRPLWELNPIQRIIYSLDWVPDPRCILVTFDDGTLRFISLSKSACDVPVTGKPFVGTQQQGVHSYYCSQFPLWSVHTSRLTGMVAYCGADGAALRFQLTTKAVEKDHLRNRAPHFLCGMLAVEDLELTMFTSLPNIPFPMKKSDKEWSETPWTKRWVTHSSHKEKKIDEELEKVQTDDKLLIMTSKQASISKRKSKKKSEDDQQLLTCGSNDGDTSADQQPPLLISGVENAQPKKVEEFPPKKIALHRVRWNLNEGSERWLCFGGAAGVLRCHEIDMSGDCA</sequence>
<feature type="compositionally biased region" description="Polar residues" evidence="4">
    <location>
        <begin position="362"/>
        <end position="371"/>
    </location>
</feature>
<dbReference type="PANTHER" id="PTHR15052:SF2">
    <property type="entry name" value="GENERAL TRANSCRIPTION FACTOR 3C POLYPEPTIDE 2"/>
    <property type="match status" value="1"/>
</dbReference>